<proteinExistence type="inferred from homology"/>
<dbReference type="EMBL" id="VUOC01000004">
    <property type="protein sequence ID" value="KAA2238609.1"/>
    <property type="molecule type" value="Genomic_DNA"/>
</dbReference>
<dbReference type="GO" id="GO:1990281">
    <property type="term" value="C:efflux pump complex"/>
    <property type="evidence" value="ECO:0007669"/>
    <property type="project" value="TreeGrafter"/>
</dbReference>
<reference evidence="8 9" key="1">
    <citation type="submission" date="2019-09" db="EMBL/GenBank/DDBJ databases">
        <title>Chitinophaga ginsengihumi sp. nov., isolated from soil of ginseng rhizosphere.</title>
        <authorList>
            <person name="Lee J."/>
        </authorList>
    </citation>
    <scope>NUCLEOTIDE SEQUENCE [LARGE SCALE GENOMIC DNA]</scope>
    <source>
        <strain evidence="8 9">BN140078</strain>
    </source>
</reference>
<sequence>MTGYCSKAVGVVAGIIMLVAIQEKVCAQGYSLQALTDSAAHHLPAILQKQALVNSAQANITDVRHAALPSLKLQDQVILSTANGAAGTYFPGAISTSGAIRNANIYQPATGNIGMVYGEYELLNFGLNKARVANATVNRDLRSSDLSREIYLTRLQVGKLYFTMLRNLYQLGVDQQNISRYEAIYNVIQAITKSGIRAGVDSSLAGAELSRSQISYNQRVGEIRQLQQQLSFLTGIDSISIDTSEQRYAHLMKKDSLTMDLSGKQYSLQADTAWGSLADTINNPLVDYYRHQREVYTATANLIKKSYLPKVLLAGGFWARGSSVDYDNDYNYKALSTGLGYQRVNYGVGLTVVYNLFDGVHRKDKLSVNRYNIQASDYGLQQQQQALKTALLQAQTAIDVDEQNLHQLPVQLQAAEDAYSQKMAQYRAGIINLVDLTNSSFVLYRAQTDYVETLNDWLQANLDKAAATGNLDQFIQSVKN</sequence>
<gene>
    <name evidence="8" type="ORF">F0L74_20510</name>
</gene>
<keyword evidence="3" id="KW-0813">Transport</keyword>
<dbReference type="Gene3D" id="1.20.1600.10">
    <property type="entry name" value="Outer membrane efflux proteins (OEP)"/>
    <property type="match status" value="1"/>
</dbReference>
<dbReference type="GO" id="GO:0009279">
    <property type="term" value="C:cell outer membrane"/>
    <property type="evidence" value="ECO:0007669"/>
    <property type="project" value="UniProtKB-SubCell"/>
</dbReference>
<dbReference type="RefSeq" id="WP_149839788.1">
    <property type="nucleotide sequence ID" value="NZ_VUOC01000004.1"/>
</dbReference>
<evidence type="ECO:0000313" key="9">
    <source>
        <dbReference type="Proteomes" id="UP000324611"/>
    </source>
</evidence>
<dbReference type="SUPFAM" id="SSF56954">
    <property type="entry name" value="Outer membrane efflux proteins (OEP)"/>
    <property type="match status" value="1"/>
</dbReference>
<keyword evidence="6" id="KW-0472">Membrane</keyword>
<comment type="caution">
    <text evidence="8">The sequence shown here is derived from an EMBL/GenBank/DDBJ whole genome shotgun (WGS) entry which is preliminary data.</text>
</comment>
<dbReference type="Proteomes" id="UP000324611">
    <property type="component" value="Unassembled WGS sequence"/>
</dbReference>
<dbReference type="InterPro" id="IPR003423">
    <property type="entry name" value="OMP_efflux"/>
</dbReference>
<comment type="subcellular location">
    <subcellularLocation>
        <location evidence="1">Cell outer membrane</location>
    </subcellularLocation>
</comment>
<evidence type="ECO:0000256" key="5">
    <source>
        <dbReference type="ARBA" id="ARBA00022692"/>
    </source>
</evidence>
<dbReference type="Pfam" id="PF02321">
    <property type="entry name" value="OEP"/>
    <property type="match status" value="2"/>
</dbReference>
<evidence type="ECO:0000256" key="6">
    <source>
        <dbReference type="ARBA" id="ARBA00023136"/>
    </source>
</evidence>
<evidence type="ECO:0000256" key="2">
    <source>
        <dbReference type="ARBA" id="ARBA00007613"/>
    </source>
</evidence>
<evidence type="ECO:0000313" key="8">
    <source>
        <dbReference type="EMBL" id="KAA2238609.1"/>
    </source>
</evidence>
<evidence type="ECO:0000256" key="1">
    <source>
        <dbReference type="ARBA" id="ARBA00004442"/>
    </source>
</evidence>
<accession>A0A5B2VK40</accession>
<keyword evidence="9" id="KW-1185">Reference proteome</keyword>
<comment type="similarity">
    <text evidence="2">Belongs to the outer membrane factor (OMF) (TC 1.B.17) family.</text>
</comment>
<dbReference type="GO" id="GO:0015288">
    <property type="term" value="F:porin activity"/>
    <property type="evidence" value="ECO:0007669"/>
    <property type="project" value="TreeGrafter"/>
</dbReference>
<organism evidence="8 9">
    <name type="scientific">Chitinophaga agrisoli</name>
    <dbReference type="NCBI Taxonomy" id="2607653"/>
    <lineage>
        <taxon>Bacteria</taxon>
        <taxon>Pseudomonadati</taxon>
        <taxon>Bacteroidota</taxon>
        <taxon>Chitinophagia</taxon>
        <taxon>Chitinophagales</taxon>
        <taxon>Chitinophagaceae</taxon>
        <taxon>Chitinophaga</taxon>
    </lineage>
</organism>
<keyword evidence="5" id="KW-0812">Transmembrane</keyword>
<dbReference type="PANTHER" id="PTHR30026:SF20">
    <property type="entry name" value="OUTER MEMBRANE PROTEIN TOLC"/>
    <property type="match status" value="1"/>
</dbReference>
<evidence type="ECO:0000256" key="3">
    <source>
        <dbReference type="ARBA" id="ARBA00022448"/>
    </source>
</evidence>
<protein>
    <submittedName>
        <fullName evidence="8">TolC family protein</fullName>
    </submittedName>
</protein>
<keyword evidence="7" id="KW-0998">Cell outer membrane</keyword>
<keyword evidence="4" id="KW-1134">Transmembrane beta strand</keyword>
<evidence type="ECO:0000256" key="7">
    <source>
        <dbReference type="ARBA" id="ARBA00023237"/>
    </source>
</evidence>
<dbReference type="InterPro" id="IPR051906">
    <property type="entry name" value="TolC-like"/>
</dbReference>
<evidence type="ECO:0000256" key="4">
    <source>
        <dbReference type="ARBA" id="ARBA00022452"/>
    </source>
</evidence>
<name>A0A5B2VK40_9BACT</name>
<reference evidence="8 9" key="2">
    <citation type="submission" date="2019-09" db="EMBL/GenBank/DDBJ databases">
        <authorList>
            <person name="Jin C."/>
        </authorList>
    </citation>
    <scope>NUCLEOTIDE SEQUENCE [LARGE SCALE GENOMIC DNA]</scope>
    <source>
        <strain evidence="8 9">BN140078</strain>
    </source>
</reference>
<dbReference type="PANTHER" id="PTHR30026">
    <property type="entry name" value="OUTER MEMBRANE PROTEIN TOLC"/>
    <property type="match status" value="1"/>
</dbReference>
<dbReference type="GO" id="GO:0015562">
    <property type="term" value="F:efflux transmembrane transporter activity"/>
    <property type="evidence" value="ECO:0007669"/>
    <property type="project" value="InterPro"/>
</dbReference>
<dbReference type="AlphaFoldDB" id="A0A5B2VK40"/>